<protein>
    <submittedName>
        <fullName evidence="2">Uncharacterized protein</fullName>
    </submittedName>
</protein>
<evidence type="ECO:0000313" key="2">
    <source>
        <dbReference type="EMBL" id="CAD9478759.1"/>
    </source>
</evidence>
<sequence length="298" mass="33260">MNRPPIDPFADGPIPAAQRGPGQHWGHIKGWNTVVSDITRSTDGLGSRRGSLSTVIFGAVGGAKKSLEDGEDWRLYKADFGGENGHEPEAIDMKSSDPIGVTRCTSTRFALTAYYCGLEIAKNLDRDKRATTNATQFLGVDSLGMSLVSMWDRQSRLPAVYRLGIGSKKHSTPSQSHVWSIVANPDGSFHWLQSFISHYTLHEWMDLCDKRGEASLTLDAILAKLNQIRVLQEIEEFDYEANRHYLELFNVDILDVVGNSKYDWNKDDHRLEHFVWDLACVFPVPDGVADVDGEGRPL</sequence>
<name>A0A7S2MEF9_9STRA</name>
<accession>A0A7S2MEF9</accession>
<reference evidence="2" key="1">
    <citation type="submission" date="2021-01" db="EMBL/GenBank/DDBJ databases">
        <authorList>
            <person name="Corre E."/>
            <person name="Pelletier E."/>
            <person name="Niang G."/>
            <person name="Scheremetjew M."/>
            <person name="Finn R."/>
            <person name="Kale V."/>
            <person name="Holt S."/>
            <person name="Cochrane G."/>
            <person name="Meng A."/>
            <person name="Brown T."/>
            <person name="Cohen L."/>
        </authorList>
    </citation>
    <scope>NUCLEOTIDE SEQUENCE</scope>
    <source>
        <strain evidence="2">CCMP1381</strain>
    </source>
</reference>
<proteinExistence type="predicted"/>
<dbReference type="EMBL" id="HBGS01056401">
    <property type="protein sequence ID" value="CAD9478759.1"/>
    <property type="molecule type" value="Transcribed_RNA"/>
</dbReference>
<feature type="region of interest" description="Disordered" evidence="1">
    <location>
        <begin position="1"/>
        <end position="25"/>
    </location>
</feature>
<evidence type="ECO:0000256" key="1">
    <source>
        <dbReference type="SAM" id="MobiDB-lite"/>
    </source>
</evidence>
<dbReference type="AlphaFoldDB" id="A0A7S2MEF9"/>
<organism evidence="2">
    <name type="scientific">Octactis speculum</name>
    <dbReference type="NCBI Taxonomy" id="3111310"/>
    <lineage>
        <taxon>Eukaryota</taxon>
        <taxon>Sar</taxon>
        <taxon>Stramenopiles</taxon>
        <taxon>Ochrophyta</taxon>
        <taxon>Dictyochophyceae</taxon>
        <taxon>Dictyochales</taxon>
        <taxon>Dictyochaceae</taxon>
        <taxon>Octactis</taxon>
    </lineage>
</organism>
<gene>
    <name evidence="2" type="ORF">DSPE1174_LOCUS29371</name>
</gene>